<dbReference type="PANTHER" id="PTHR47266">
    <property type="entry name" value="ENDONUCLEASE-RELATED"/>
    <property type="match status" value="1"/>
</dbReference>
<protein>
    <recommendedName>
        <fullName evidence="1">Integrase catalytic domain-containing protein</fullName>
    </recommendedName>
</protein>
<organism evidence="2 3">
    <name type="scientific">Vitis vinifera</name>
    <name type="common">Grape</name>
    <dbReference type="NCBI Taxonomy" id="29760"/>
    <lineage>
        <taxon>Eukaryota</taxon>
        <taxon>Viridiplantae</taxon>
        <taxon>Streptophyta</taxon>
        <taxon>Embryophyta</taxon>
        <taxon>Tracheophyta</taxon>
        <taxon>Spermatophyta</taxon>
        <taxon>Magnoliopsida</taxon>
        <taxon>eudicotyledons</taxon>
        <taxon>Gunneridae</taxon>
        <taxon>Pentapetalae</taxon>
        <taxon>rosids</taxon>
        <taxon>Vitales</taxon>
        <taxon>Vitaceae</taxon>
        <taxon>Viteae</taxon>
        <taxon>Vitis</taxon>
    </lineage>
</organism>
<dbReference type="Proteomes" id="UP000288805">
    <property type="component" value="Unassembled WGS sequence"/>
</dbReference>
<sequence>MYLHLCYMHYIPWPFSTWGVDVIGKVSPKSSSGHEYILVAIDYFTKWVEATSYVSLTTAKVAKFNFVLRLGSLSAGSPGSLSTSPFSSYSGLLRPVIIRRLGVIFWVFESCFPIVSFTFYPDLHYGPSHKTTLRPRDLMFASTYFIWTGSVHWWKYGMSSDLHFLRISRNRIMLSPFGLLALGPRSEIDDADELRLSRAPLLVALTCSYWGIPPTLA</sequence>
<accession>A0A438HTR4</accession>
<comment type="caution">
    <text evidence="2">The sequence shown here is derived from an EMBL/GenBank/DDBJ whole genome shotgun (WGS) entry which is preliminary data.</text>
</comment>
<dbReference type="InterPro" id="IPR001584">
    <property type="entry name" value="Integrase_cat-core"/>
</dbReference>
<reference evidence="2 3" key="1">
    <citation type="journal article" date="2018" name="PLoS Genet.">
        <title>Population sequencing reveals clonal diversity and ancestral inbreeding in the grapevine cultivar Chardonnay.</title>
        <authorList>
            <person name="Roach M.J."/>
            <person name="Johnson D.L."/>
            <person name="Bohlmann J."/>
            <person name="van Vuuren H.J."/>
            <person name="Jones S.J."/>
            <person name="Pretorius I.S."/>
            <person name="Schmidt S.A."/>
            <person name="Borneman A.R."/>
        </authorList>
    </citation>
    <scope>NUCLEOTIDE SEQUENCE [LARGE SCALE GENOMIC DNA]</scope>
    <source>
        <strain evidence="3">cv. Chardonnay</strain>
        <tissue evidence="2">Leaf</tissue>
    </source>
</reference>
<feature type="domain" description="Integrase catalytic" evidence="1">
    <location>
        <begin position="10"/>
        <end position="103"/>
    </location>
</feature>
<proteinExistence type="predicted"/>
<evidence type="ECO:0000313" key="2">
    <source>
        <dbReference type="EMBL" id="RVW87846.1"/>
    </source>
</evidence>
<dbReference type="InterPro" id="IPR052160">
    <property type="entry name" value="Gypsy_RT_Integrase-like"/>
</dbReference>
<dbReference type="EMBL" id="QGNW01000179">
    <property type="protein sequence ID" value="RVW87846.1"/>
    <property type="molecule type" value="Genomic_DNA"/>
</dbReference>
<dbReference type="PROSITE" id="PS50994">
    <property type="entry name" value="INTEGRASE"/>
    <property type="match status" value="1"/>
</dbReference>
<dbReference type="GO" id="GO:0003676">
    <property type="term" value="F:nucleic acid binding"/>
    <property type="evidence" value="ECO:0007669"/>
    <property type="project" value="InterPro"/>
</dbReference>
<dbReference type="InterPro" id="IPR036397">
    <property type="entry name" value="RNaseH_sf"/>
</dbReference>
<dbReference type="AlphaFoldDB" id="A0A438HTR4"/>
<dbReference type="GO" id="GO:0015074">
    <property type="term" value="P:DNA integration"/>
    <property type="evidence" value="ECO:0007669"/>
    <property type="project" value="InterPro"/>
</dbReference>
<dbReference type="InterPro" id="IPR012337">
    <property type="entry name" value="RNaseH-like_sf"/>
</dbReference>
<evidence type="ECO:0000313" key="3">
    <source>
        <dbReference type="Proteomes" id="UP000288805"/>
    </source>
</evidence>
<dbReference type="SUPFAM" id="SSF53098">
    <property type="entry name" value="Ribonuclease H-like"/>
    <property type="match status" value="1"/>
</dbReference>
<evidence type="ECO:0000259" key="1">
    <source>
        <dbReference type="PROSITE" id="PS50994"/>
    </source>
</evidence>
<dbReference type="Gene3D" id="3.30.420.10">
    <property type="entry name" value="Ribonuclease H-like superfamily/Ribonuclease H"/>
    <property type="match status" value="1"/>
</dbReference>
<gene>
    <name evidence="2" type="ORF">CK203_039707</name>
</gene>
<name>A0A438HTR4_VITVI</name>